<name>A0A7S1AI32_NOCSC</name>
<sequence>MHYGSGHGCYSPNGLYSWHDANGYYMYKGVNMPEPDGHEAGSGSGGWTLPPGDAPSGGSMYLGSHPTGTMPDFCNDYVRQRFSTAGHDQTTTRPGGRGETSTSPGGRDDVDPVATVVGMVTLFGADKDVLCDLVNLAVDGGTWDALEEGLRLGTTATLGPLTCSGRRLVGRRMQDEEFAVHYEAFFGDIVSAREFASDVVSESTAETFKEEIYATFGVDVTVTFSIPELTVYTLAQVSGVPQCGFLLCAAFLPVSLSRCT</sequence>
<accession>A0A7S1AI32</accession>
<organism evidence="2">
    <name type="scientific">Noctiluca scintillans</name>
    <name type="common">Sea sparkle</name>
    <name type="synonym">Red tide dinoflagellate</name>
    <dbReference type="NCBI Taxonomy" id="2966"/>
    <lineage>
        <taxon>Eukaryota</taxon>
        <taxon>Sar</taxon>
        <taxon>Alveolata</taxon>
        <taxon>Dinophyceae</taxon>
        <taxon>Noctilucales</taxon>
        <taxon>Noctilucaceae</taxon>
        <taxon>Noctiluca</taxon>
    </lineage>
</organism>
<feature type="region of interest" description="Disordered" evidence="1">
    <location>
        <begin position="85"/>
        <end position="111"/>
    </location>
</feature>
<reference evidence="2" key="1">
    <citation type="submission" date="2021-01" db="EMBL/GenBank/DDBJ databases">
        <authorList>
            <person name="Corre E."/>
            <person name="Pelletier E."/>
            <person name="Niang G."/>
            <person name="Scheremetjew M."/>
            <person name="Finn R."/>
            <person name="Kale V."/>
            <person name="Holt S."/>
            <person name="Cochrane G."/>
            <person name="Meng A."/>
            <person name="Brown T."/>
            <person name="Cohen L."/>
        </authorList>
    </citation>
    <scope>NUCLEOTIDE SEQUENCE</scope>
</reference>
<feature type="region of interest" description="Disordered" evidence="1">
    <location>
        <begin position="36"/>
        <end position="62"/>
    </location>
</feature>
<gene>
    <name evidence="2" type="ORF">NSCI0253_LOCUS29007</name>
</gene>
<dbReference type="EMBL" id="HBFQ01040915">
    <property type="protein sequence ID" value="CAD8854655.1"/>
    <property type="molecule type" value="Transcribed_RNA"/>
</dbReference>
<evidence type="ECO:0000256" key="1">
    <source>
        <dbReference type="SAM" id="MobiDB-lite"/>
    </source>
</evidence>
<proteinExistence type="predicted"/>
<dbReference type="AlphaFoldDB" id="A0A7S1AI32"/>
<protein>
    <submittedName>
        <fullName evidence="2">Uncharacterized protein</fullName>
    </submittedName>
</protein>
<feature type="compositionally biased region" description="Polar residues" evidence="1">
    <location>
        <begin position="85"/>
        <end position="104"/>
    </location>
</feature>
<evidence type="ECO:0000313" key="2">
    <source>
        <dbReference type="EMBL" id="CAD8854655.1"/>
    </source>
</evidence>